<dbReference type="InterPro" id="IPR011008">
    <property type="entry name" value="Dimeric_a/b-barrel"/>
</dbReference>
<dbReference type="STRING" id="224013.ACX27_04480"/>
<dbReference type="PATRIC" id="fig|224013.5.peg.1074"/>
<proteinExistence type="predicted"/>
<dbReference type="OrthoDB" id="7566033at2"/>
<dbReference type="EMBL" id="CP012036">
    <property type="protein sequence ID" value="ALF52275.1"/>
    <property type="molecule type" value="Genomic_DNA"/>
</dbReference>
<name>A0A0M5MHU0_9NOSO</name>
<sequence length="163" mass="18535">MTKIMPGRFTAEVDSPFVVFLIGMRVNQFWSFSKWLPVAQAMTPMLKTLKEHPEKGFLGGEMFFKLSPLSTLMVSYWRSLADLEHFARNPSDLHLPAWQRFNKAVGNDGSVGIWHETYIIEPGQYEAIYGNMPAFGLAAATKLVPITKRTDTARARVERIKQL</sequence>
<dbReference type="AlphaFoldDB" id="A0A0M5MHU0"/>
<dbReference type="InterPro" id="IPR025444">
    <property type="entry name" value="Monooxy_af470"/>
</dbReference>
<dbReference type="Pfam" id="PF13826">
    <property type="entry name" value="Monooxy_af470-like"/>
    <property type="match status" value="1"/>
</dbReference>
<evidence type="ECO:0000313" key="1">
    <source>
        <dbReference type="EMBL" id="ALF52275.1"/>
    </source>
</evidence>
<dbReference type="KEGG" id="npz:ACX27_04480"/>
<reference evidence="1 2" key="2">
    <citation type="journal article" date="2016" name="Genome Announc.">
        <title>Draft Genome Sequence of the N2-Fixing Cyanobacterium Nostoc piscinale CENA21, Isolated from the Brazilian Amazon Floodplain.</title>
        <authorList>
            <person name="Leao T."/>
            <person name="Guimaraes P.I."/>
            <person name="de Melo A.G."/>
            <person name="Ramos R.T."/>
            <person name="Leao P.N."/>
            <person name="Silva A."/>
            <person name="Fiore M.F."/>
            <person name="Schneider M.P."/>
        </authorList>
    </citation>
    <scope>NUCLEOTIDE SEQUENCE [LARGE SCALE GENOMIC DNA]</scope>
    <source>
        <strain evidence="1 2">CENA21</strain>
    </source>
</reference>
<evidence type="ECO:0000313" key="2">
    <source>
        <dbReference type="Proteomes" id="UP000062645"/>
    </source>
</evidence>
<protein>
    <submittedName>
        <fullName evidence="1">Transcriptional regulator</fullName>
    </submittedName>
</protein>
<organism evidence="1 2">
    <name type="scientific">Nostoc piscinale CENA21</name>
    <dbReference type="NCBI Taxonomy" id="224013"/>
    <lineage>
        <taxon>Bacteria</taxon>
        <taxon>Bacillati</taxon>
        <taxon>Cyanobacteriota</taxon>
        <taxon>Cyanophyceae</taxon>
        <taxon>Nostocales</taxon>
        <taxon>Nostocaceae</taxon>
        <taxon>Nostoc</taxon>
    </lineage>
</organism>
<reference evidence="2" key="1">
    <citation type="submission" date="2015-07" db="EMBL/GenBank/DDBJ databases">
        <title>Genome Of Nitrogen-Fixing Cyanobacterium Nostoc piscinale CENA21 From Solimoes/Amazon River Floodplain Sediments And Comparative Genomics To Uncover Biosynthetic Natural Products Potential.</title>
        <authorList>
            <person name="Leao T.F."/>
            <person name="Leao P.N."/>
            <person name="Guimaraes P.I."/>
            <person name="de Melo A.G.C."/>
            <person name="Ramos R.T.J."/>
            <person name="Silva A."/>
            <person name="Fiore M.F."/>
            <person name="Schneider M.P.C."/>
        </authorList>
    </citation>
    <scope>NUCLEOTIDE SEQUENCE [LARGE SCALE GENOMIC DNA]</scope>
    <source>
        <strain evidence="2">CENA21</strain>
    </source>
</reference>
<dbReference type="RefSeq" id="WP_062289000.1">
    <property type="nucleotide sequence ID" value="NZ_CP012036.1"/>
</dbReference>
<gene>
    <name evidence="1" type="ORF">ACX27_04480</name>
</gene>
<keyword evidence="2" id="KW-1185">Reference proteome</keyword>
<accession>A0A0M5MHU0</accession>
<dbReference type="Proteomes" id="UP000062645">
    <property type="component" value="Chromosome"/>
</dbReference>
<dbReference type="SUPFAM" id="SSF54909">
    <property type="entry name" value="Dimeric alpha+beta barrel"/>
    <property type="match status" value="1"/>
</dbReference>